<evidence type="ECO:0000313" key="2">
    <source>
        <dbReference type="EMBL" id="CCC89694.1"/>
    </source>
</evidence>
<dbReference type="EMBL" id="HE575316">
    <property type="protein sequence ID" value="CCC89694.1"/>
    <property type="molecule type" value="Genomic_DNA"/>
</dbReference>
<sequence length="260" mass="30457">MSLFAKKRWRVQDVIHTEDTKQVVTILKLTHSFRKQRIVIVPVPRYALDSYYADWVYQPYAKEHKMYVSNDIFSPTHVYIARILLRRRYFPDYAYFHPMGFPDCIDLNLTRREFILRERPIKTPMLPLLLTPNICREKFHGWIGRRVLKIVGKQYVTHPSESDQSMMFILPPAYVPDAVNVLQGVGFSVVDHTTAVAGDAATLEKLEKCGHVAQFVALAYIWFMFVLLVVNESRRMQQLFEEYKKELAEKAGRDPAEVWS</sequence>
<accession>G0UJY9</accession>
<keyword evidence="1" id="KW-0812">Transmembrane</keyword>
<feature type="transmembrane region" description="Helical" evidence="1">
    <location>
        <begin position="212"/>
        <end position="230"/>
    </location>
</feature>
<protein>
    <submittedName>
        <fullName evidence="2">Uncharacterized protein</fullName>
    </submittedName>
</protein>
<keyword evidence="1" id="KW-1133">Transmembrane helix</keyword>
<proteinExistence type="predicted"/>
<keyword evidence="1" id="KW-0472">Membrane</keyword>
<evidence type="ECO:0000256" key="1">
    <source>
        <dbReference type="SAM" id="Phobius"/>
    </source>
</evidence>
<reference evidence="2" key="1">
    <citation type="journal article" date="2012" name="Proc. Natl. Acad. Sci. U.S.A.">
        <title>Antigenic diversity is generated by distinct evolutionary mechanisms in African trypanosome species.</title>
        <authorList>
            <person name="Jackson A.P."/>
            <person name="Berry A."/>
            <person name="Aslett M."/>
            <person name="Allison H.C."/>
            <person name="Burton P."/>
            <person name="Vavrova-Anderson J."/>
            <person name="Brown R."/>
            <person name="Browne H."/>
            <person name="Corton N."/>
            <person name="Hauser H."/>
            <person name="Gamble J."/>
            <person name="Gilderthorp R."/>
            <person name="Marcello L."/>
            <person name="McQuillan J."/>
            <person name="Otto T.D."/>
            <person name="Quail M.A."/>
            <person name="Sanders M.J."/>
            <person name="van Tonder A."/>
            <person name="Ginger M.L."/>
            <person name="Field M.C."/>
            <person name="Barry J.D."/>
            <person name="Hertz-Fowler C."/>
            <person name="Berriman M."/>
        </authorList>
    </citation>
    <scope>NUCLEOTIDE SEQUENCE</scope>
    <source>
        <strain evidence="2">IL3000</strain>
    </source>
</reference>
<name>G0UJY9_TRYCI</name>
<gene>
    <name evidence="2" type="ORF">TCIL3000_3_1200</name>
</gene>
<organism evidence="2">
    <name type="scientific">Trypanosoma congolense (strain IL3000)</name>
    <dbReference type="NCBI Taxonomy" id="1068625"/>
    <lineage>
        <taxon>Eukaryota</taxon>
        <taxon>Discoba</taxon>
        <taxon>Euglenozoa</taxon>
        <taxon>Kinetoplastea</taxon>
        <taxon>Metakinetoplastina</taxon>
        <taxon>Trypanosomatida</taxon>
        <taxon>Trypanosomatidae</taxon>
        <taxon>Trypanosoma</taxon>
        <taxon>Nannomonas</taxon>
    </lineage>
</organism>
<dbReference type="AlphaFoldDB" id="G0UJY9"/>
<dbReference type="VEuPathDB" id="TriTrypDB:TcIL3000_3_1200"/>